<comment type="caution">
    <text evidence="4">The sequence shown here is derived from an EMBL/GenBank/DDBJ whole genome shotgun (WGS) entry which is preliminary data.</text>
</comment>
<dbReference type="Gene3D" id="2.120.10.30">
    <property type="entry name" value="TolB, C-terminal domain"/>
    <property type="match status" value="1"/>
</dbReference>
<dbReference type="PANTHER" id="PTHR47572:SF4">
    <property type="entry name" value="LACTONASE DRP35"/>
    <property type="match status" value="1"/>
</dbReference>
<organism evidence="4 5">
    <name type="scientific">Gordonia jinhuaensis</name>
    <dbReference type="NCBI Taxonomy" id="1517702"/>
    <lineage>
        <taxon>Bacteria</taxon>
        <taxon>Bacillati</taxon>
        <taxon>Actinomycetota</taxon>
        <taxon>Actinomycetes</taxon>
        <taxon>Mycobacteriales</taxon>
        <taxon>Gordoniaceae</taxon>
        <taxon>Gordonia</taxon>
    </lineage>
</organism>
<dbReference type="InterPro" id="IPR013658">
    <property type="entry name" value="SGL"/>
</dbReference>
<comment type="similarity">
    <text evidence="1">Belongs to the SMP-30/CGR1 family.</text>
</comment>
<evidence type="ECO:0000256" key="1">
    <source>
        <dbReference type="ARBA" id="ARBA00008853"/>
    </source>
</evidence>
<reference evidence="4" key="1">
    <citation type="journal article" date="2014" name="Int. J. Syst. Evol. Microbiol.">
        <title>Complete genome sequence of Corynebacterium casei LMG S-19264T (=DSM 44701T), isolated from a smear-ripened cheese.</title>
        <authorList>
            <consortium name="US DOE Joint Genome Institute (JGI-PGF)"/>
            <person name="Walter F."/>
            <person name="Albersmeier A."/>
            <person name="Kalinowski J."/>
            <person name="Ruckert C."/>
        </authorList>
    </citation>
    <scope>NUCLEOTIDE SEQUENCE</scope>
    <source>
        <strain evidence="4">CGMCC 1.12827</strain>
    </source>
</reference>
<proteinExistence type="inferred from homology"/>
<keyword evidence="2" id="KW-0378">Hydrolase</keyword>
<dbReference type="EMBL" id="BMGC01000034">
    <property type="protein sequence ID" value="GGB43117.1"/>
    <property type="molecule type" value="Genomic_DNA"/>
</dbReference>
<dbReference type="InterPro" id="IPR051262">
    <property type="entry name" value="SMP-30/CGR1_Lactonase"/>
</dbReference>
<dbReference type="Pfam" id="PF08450">
    <property type="entry name" value="SGL"/>
    <property type="match status" value="1"/>
</dbReference>
<dbReference type="GO" id="GO:0016787">
    <property type="term" value="F:hydrolase activity"/>
    <property type="evidence" value="ECO:0007669"/>
    <property type="project" value="UniProtKB-KW"/>
</dbReference>
<accession>A0A916TFN4</accession>
<dbReference type="InterPro" id="IPR011042">
    <property type="entry name" value="6-blade_b-propeller_TolB-like"/>
</dbReference>
<keyword evidence="5" id="KW-1185">Reference proteome</keyword>
<dbReference type="AlphaFoldDB" id="A0A916TFN4"/>
<reference evidence="4" key="2">
    <citation type="submission" date="2020-09" db="EMBL/GenBank/DDBJ databases">
        <authorList>
            <person name="Sun Q."/>
            <person name="Zhou Y."/>
        </authorList>
    </citation>
    <scope>NUCLEOTIDE SEQUENCE</scope>
    <source>
        <strain evidence="4">CGMCC 1.12827</strain>
    </source>
</reference>
<dbReference type="PANTHER" id="PTHR47572">
    <property type="entry name" value="LIPOPROTEIN-RELATED"/>
    <property type="match status" value="1"/>
</dbReference>
<sequence length="326" mass="34749">MATPQARIALEGFDTTECLRWRDDSLYFSDMAFGKVHRWDGHAGDVETVAELPGRAGGIGWLPGGDMLVVLMDDAKVMRVTADGTVTLHCDLRDRVIGSANDMVVDESGYAYVGSFGFDYLSYAREHSMTDLMRPPGPPTAPVYCLSPDGEVVGSSAPLAFANGFHLDDSGRHLVVAESLGLRLTALTVDGKGGFGEPELWASLMSGWLRRAVTDGGPLGTLTRFVARATEHPMIAKHSSDPVSPDGICSGADDSIWIANALRGEVVQVAQGGQVLQRIRTSQLTLDCVIGGATGSTLYAATVAALDPEEARRLRAGRIEVIELDS</sequence>
<protein>
    <submittedName>
        <fullName evidence="4">Gluconolaconase</fullName>
    </submittedName>
</protein>
<name>A0A916TFN4_9ACTN</name>
<evidence type="ECO:0000259" key="3">
    <source>
        <dbReference type="Pfam" id="PF08450"/>
    </source>
</evidence>
<evidence type="ECO:0000313" key="4">
    <source>
        <dbReference type="EMBL" id="GGB43117.1"/>
    </source>
</evidence>
<gene>
    <name evidence="4" type="ORF">GCM10011489_33260</name>
</gene>
<feature type="domain" description="SMP-30/Gluconolactonase/LRE-like region" evidence="3">
    <location>
        <begin position="16"/>
        <end position="302"/>
    </location>
</feature>
<dbReference type="Proteomes" id="UP000621454">
    <property type="component" value="Unassembled WGS sequence"/>
</dbReference>
<dbReference type="RefSeq" id="WP_188587890.1">
    <property type="nucleotide sequence ID" value="NZ_BMGC01000034.1"/>
</dbReference>
<dbReference type="SUPFAM" id="SSF63829">
    <property type="entry name" value="Calcium-dependent phosphotriesterase"/>
    <property type="match status" value="1"/>
</dbReference>
<evidence type="ECO:0000313" key="5">
    <source>
        <dbReference type="Proteomes" id="UP000621454"/>
    </source>
</evidence>
<evidence type="ECO:0000256" key="2">
    <source>
        <dbReference type="ARBA" id="ARBA00022801"/>
    </source>
</evidence>